<protein>
    <recommendedName>
        <fullName evidence="5">Telomere-associated protein Rif1 N-terminal domain-containing protein</fullName>
    </recommendedName>
</protein>
<name>A0A814D473_9BILA</name>
<dbReference type="InterPro" id="IPR016024">
    <property type="entry name" value="ARM-type_fold"/>
</dbReference>
<evidence type="ECO:0008006" key="5">
    <source>
        <dbReference type="Google" id="ProtNLM"/>
    </source>
</evidence>
<feature type="compositionally biased region" description="Low complexity" evidence="1">
    <location>
        <begin position="1226"/>
        <end position="1254"/>
    </location>
</feature>
<feature type="region of interest" description="Disordered" evidence="1">
    <location>
        <begin position="1210"/>
        <end position="1268"/>
    </location>
</feature>
<dbReference type="OrthoDB" id="5399929at2759"/>
<feature type="compositionally biased region" description="Basic and acidic residues" evidence="1">
    <location>
        <begin position="1830"/>
        <end position="1841"/>
    </location>
</feature>
<dbReference type="GO" id="GO:0000723">
    <property type="term" value="P:telomere maintenance"/>
    <property type="evidence" value="ECO:0007669"/>
    <property type="project" value="TreeGrafter"/>
</dbReference>
<sequence>MSGTPLTRKSSRATVVLLQQQDDFNSQCEKVRLKLNSNGDLRHFITGLQKCIKDFNQPSKSSTFDIQSATILLVDILCTSLIKLEQCENVDYCQIVIDYLCEDVFLNEISDIQFKQDLLPFIKHTLDKRTQPQLVLCILNFIISLIKHRSSLIILTFCDWFESLLTFLTVITIEELEHHYLNVTSDLCQAIISKLNELKEVDLFVRTHLQSIINTLFLSKLRTLMQHQNVSNIKINMFAIKLWTTLVILMGKQMLRGTPKANEILGLLQEAFISPNYDLRSCAFQAWSEFVHNLFYTIKSYQFNVKHMKLFLAPFLLDNTWKNEQTSYQKCLSWYELIKSHRLIYSTMFQDVIKPFLTFCYGYPSKYWKNRSSNPNETATTSNGDAGVEDESSSSLVRHKFISCVEIGYELLVCTLSSSSQDHRPVNNDMYLTYSERDDFIRECCDHILHYLFDTISDLSPKLDEQQFLTNWNSYFQVLTKFLVSSTTKSTITPISDQKKQFIYHLLIEKFEAIWLNPSYTTDFILKLFFQAFESNQFPLCSQPIIGNTRTKTYSLTQNHSTFSKTKTKKEQQQNTEQNSSKRSSTVICEIPIFPHGSIHSAQLPLTSTDDLDTDEVSKTTLCDQFLHMFIEHSVRFVSIDSHSTNERLLHLITHLIDTLSKTSEYNFCLQTSLLLSKCIDELRQQHLQSTLAWHIWSKCSQQIIHILNRTSQRFLSKKNDRLCPYTTSIELLLKSFQLGDSDRLDQSYILIWQQLFKALCRTTLLDSAHGQSFTQILDDLFRETPTIECSLDNERQMGFLIIALKTLCHSLQDTSHETRVDNGQKVPPSSSTINTTSTSQFSLFSSSQQKRLSILNNLSCMSSLINHLLEKINVISQDDKWSSICSCLLKSKTPSTTAQQYKIIVYVTIKELILDLLSLCKSQSHLEHILEQEQFLHVLLKFLLSYENLILLNQNSNKHMGTFESFIIKILSQIQISYDSSKANVLLNLIYPLLVLCFQHPKTSLKTKIKKFWNDTFGKVSNITYPAPLRNCLRDLKEKDQLLLPCFLSESENSGQMTNDLSLNCIVLDSDSQVESQQIDIPQILTTQQPSTSVAAVTVSDNGDEITDKSEQILSSSKNLPPSISSPHLFALPEKSASSSSDIYIPIDSSISNKRRHVALTEHQKEMLRTKEPLPILYEDNTQSSQSDIVNVPDTPTIENMLSRYSLRGNSKMNRFPTKPKANNSLLSSPSALFSSEPSVSNASSNSEKVSNVTPNQSHPSSQEQQSITIEKYTQEKENSPVEKQLSTSIIETNQLSKQAEVISHESSVTKDVEEDPDVTQMEDGFASTPVTLAVNNQEQQYEKTSDSEQVAQKENKNSRRSKRSTIVKDTLSTSTDGKKKNRRSSTKLNKLISSCDVSDIVVISNSQLFDEQEQNQFSTSFFSGCTAANEILVEDSAAAPLTPTPAHKSSGILKRLQSNLTSSARSGKRVKFNDDIKVLVYTSPSRKQQSLQRKTSNLSTNEQRKNLPLNQKSNVVRRLSAVPVSSTEQQQHQQNLSSSLDERRNTSRGRSSKLFHPNHALLDWLPSSSSPVLENQDKVSEITIDLLKESPKTFSSDVPVGTKIQAQVEEIPIDSFEGYLNNSSDTFNETPVSQLDAVDPIFPLLIDCNEPVDSVVNSIFGGLWSSGALNYFYSRNIRTIGDLSRLTAAQIDLYRIPPPKIQTVRKQLQLFYDRLNNTRVISSNENENEQTNGSTEEPTFECSTKSTTGLLDQTFEKDEATSELINTDPIYDVDTLIDTQEYENLYLQQPQQEQEEPVMQSNNLQSVTDEENTTLSDKIIEPVISNETVRENRTRKERNPTLTSSEETSIITDSAMVPDDQLMPPSSSSPLKRSLPRDDGEEDEEQQQQQSKKSLIEIEQNASTTHELYLQIKQSHEQGKLIFDDDYIEMMRLLLNNCSHLQKLRLKRLFFEEDD</sequence>
<feature type="region of interest" description="Disordered" evidence="1">
    <location>
        <begin position="1487"/>
        <end position="1555"/>
    </location>
</feature>
<accession>A0A814D473</accession>
<comment type="caution">
    <text evidence="2">The sequence shown here is derived from an EMBL/GenBank/DDBJ whole genome shotgun (WGS) entry which is preliminary data.</text>
</comment>
<dbReference type="EMBL" id="CAJNOQ010002344">
    <property type="protein sequence ID" value="CAF0953136.1"/>
    <property type="molecule type" value="Genomic_DNA"/>
</dbReference>
<feature type="compositionally biased region" description="Polar residues" evidence="1">
    <location>
        <begin position="1487"/>
        <end position="1503"/>
    </location>
</feature>
<organism evidence="2 4">
    <name type="scientific">Didymodactylos carnosus</name>
    <dbReference type="NCBI Taxonomy" id="1234261"/>
    <lineage>
        <taxon>Eukaryota</taxon>
        <taxon>Metazoa</taxon>
        <taxon>Spiralia</taxon>
        <taxon>Gnathifera</taxon>
        <taxon>Rotifera</taxon>
        <taxon>Eurotatoria</taxon>
        <taxon>Bdelloidea</taxon>
        <taxon>Philodinida</taxon>
        <taxon>Philodinidae</taxon>
        <taxon>Didymodactylos</taxon>
    </lineage>
</organism>
<dbReference type="Proteomes" id="UP000681722">
    <property type="component" value="Unassembled WGS sequence"/>
</dbReference>
<feature type="region of interest" description="Disordered" evidence="1">
    <location>
        <begin position="1341"/>
        <end position="1387"/>
    </location>
</feature>
<feature type="compositionally biased region" description="Low complexity" evidence="1">
    <location>
        <begin position="1527"/>
        <end position="1541"/>
    </location>
</feature>
<proteinExistence type="predicted"/>
<evidence type="ECO:0000256" key="1">
    <source>
        <dbReference type="SAM" id="MobiDB-lite"/>
    </source>
</evidence>
<feature type="region of interest" description="Disordered" evidence="1">
    <location>
        <begin position="1300"/>
        <end position="1319"/>
    </location>
</feature>
<feature type="region of interest" description="Disordered" evidence="1">
    <location>
        <begin position="1809"/>
        <end position="1896"/>
    </location>
</feature>
<feature type="region of interest" description="Disordered" evidence="1">
    <location>
        <begin position="1723"/>
        <end position="1747"/>
    </location>
</feature>
<feature type="compositionally biased region" description="Low complexity" evidence="1">
    <location>
        <begin position="573"/>
        <end position="582"/>
    </location>
</feature>
<feature type="compositionally biased region" description="Low complexity" evidence="1">
    <location>
        <begin position="1866"/>
        <end position="1875"/>
    </location>
</feature>
<evidence type="ECO:0000313" key="4">
    <source>
        <dbReference type="Proteomes" id="UP000663829"/>
    </source>
</evidence>
<feature type="compositionally biased region" description="Low complexity" evidence="1">
    <location>
        <begin position="1845"/>
        <end position="1854"/>
    </location>
</feature>
<dbReference type="EMBL" id="CAJOBC010002343">
    <property type="protein sequence ID" value="CAF3728590.1"/>
    <property type="molecule type" value="Genomic_DNA"/>
</dbReference>
<dbReference type="GO" id="GO:0005634">
    <property type="term" value="C:nucleus"/>
    <property type="evidence" value="ECO:0007669"/>
    <property type="project" value="TreeGrafter"/>
</dbReference>
<feature type="compositionally biased region" description="Basic and acidic residues" evidence="1">
    <location>
        <begin position="1342"/>
        <end position="1359"/>
    </location>
</feature>
<gene>
    <name evidence="2" type="ORF">GPM918_LOCUS11355</name>
    <name evidence="3" type="ORF">SRO942_LOCUS11354</name>
</gene>
<feature type="compositionally biased region" description="Polar residues" evidence="1">
    <location>
        <begin position="1255"/>
        <end position="1268"/>
    </location>
</feature>
<evidence type="ECO:0000313" key="2">
    <source>
        <dbReference type="EMBL" id="CAF0953136.1"/>
    </source>
</evidence>
<dbReference type="SUPFAM" id="SSF48371">
    <property type="entry name" value="ARM repeat"/>
    <property type="match status" value="1"/>
</dbReference>
<dbReference type="GO" id="GO:0140445">
    <property type="term" value="C:chromosome, telomeric repeat region"/>
    <property type="evidence" value="ECO:0007669"/>
    <property type="project" value="TreeGrafter"/>
</dbReference>
<keyword evidence="4" id="KW-1185">Reference proteome</keyword>
<reference evidence="2" key="1">
    <citation type="submission" date="2021-02" db="EMBL/GenBank/DDBJ databases">
        <authorList>
            <person name="Nowell W R."/>
        </authorList>
    </citation>
    <scope>NUCLEOTIDE SEQUENCE</scope>
</reference>
<evidence type="ECO:0000313" key="3">
    <source>
        <dbReference type="EMBL" id="CAF3728590.1"/>
    </source>
</evidence>
<dbReference type="PANTHER" id="PTHR22928:SF3">
    <property type="entry name" value="TELOMERE-ASSOCIATED PROTEIN RIF1"/>
    <property type="match status" value="1"/>
</dbReference>
<dbReference type="PANTHER" id="PTHR22928">
    <property type="entry name" value="TELOMERE-ASSOCIATED PROTEIN RIF1"/>
    <property type="match status" value="1"/>
</dbReference>
<feature type="region of interest" description="Disordered" evidence="1">
    <location>
        <begin position="560"/>
        <end position="584"/>
    </location>
</feature>
<dbReference type="Proteomes" id="UP000663829">
    <property type="component" value="Unassembled WGS sequence"/>
</dbReference>